<evidence type="ECO:0000313" key="2">
    <source>
        <dbReference type="Proteomes" id="UP000190641"/>
    </source>
</evidence>
<comment type="caution">
    <text evidence="1">The sequence shown here is derived from an EMBL/GenBank/DDBJ whole genome shotgun (WGS) entry which is preliminary data.</text>
</comment>
<reference evidence="1 2" key="1">
    <citation type="submission" date="2017-01" db="EMBL/GenBank/DDBJ databases">
        <title>Bacillus cereus isolates.</title>
        <authorList>
            <person name="Beno S.M."/>
        </authorList>
    </citation>
    <scope>NUCLEOTIDE SEQUENCE [LARGE SCALE GENOMIC DNA]</scope>
    <source>
        <strain evidence="1 2">FSL K6-1030</strain>
    </source>
</reference>
<dbReference type="AlphaFoldDB" id="A0A9X6B8F3"/>
<protein>
    <submittedName>
        <fullName evidence="1">Uncharacterized protein</fullName>
    </submittedName>
</protein>
<name>A0A9X6B8F3_BACCE</name>
<evidence type="ECO:0000313" key="1">
    <source>
        <dbReference type="EMBL" id="OOR74156.1"/>
    </source>
</evidence>
<proteinExistence type="predicted"/>
<accession>A0A9X6B8F3</accession>
<sequence length="103" mass="11555">MGASQNKHTVYSFCGPISSNSHTKILFYNPFIYKNVGFISVQNFRESDSAFFIIILDSCGKRMMCIDSDTTYTTSVSLLKSLAVIAKSPYIVGEYSLQLQYVL</sequence>
<organism evidence="1 2">
    <name type="scientific">Bacillus cereus</name>
    <dbReference type="NCBI Taxonomy" id="1396"/>
    <lineage>
        <taxon>Bacteria</taxon>
        <taxon>Bacillati</taxon>
        <taxon>Bacillota</taxon>
        <taxon>Bacilli</taxon>
        <taxon>Bacillales</taxon>
        <taxon>Bacillaceae</taxon>
        <taxon>Bacillus</taxon>
        <taxon>Bacillus cereus group</taxon>
    </lineage>
</organism>
<dbReference type="Proteomes" id="UP000190641">
    <property type="component" value="Unassembled WGS sequence"/>
</dbReference>
<dbReference type="RefSeq" id="WP_078186826.1">
    <property type="nucleotide sequence ID" value="NZ_MUAU01000046.1"/>
</dbReference>
<dbReference type="EMBL" id="MUAU01000046">
    <property type="protein sequence ID" value="OOR74156.1"/>
    <property type="molecule type" value="Genomic_DNA"/>
</dbReference>
<gene>
    <name evidence="1" type="ORF">BLX06_15615</name>
</gene>